<feature type="compositionally biased region" description="Polar residues" evidence="1">
    <location>
        <begin position="30"/>
        <end position="42"/>
    </location>
</feature>
<name>A0A401NLP1_SCYTO</name>
<reference evidence="2 3" key="1">
    <citation type="journal article" date="2018" name="Nat. Ecol. Evol.">
        <title>Shark genomes provide insights into elasmobranch evolution and the origin of vertebrates.</title>
        <authorList>
            <person name="Hara Y"/>
            <person name="Yamaguchi K"/>
            <person name="Onimaru K"/>
            <person name="Kadota M"/>
            <person name="Koyanagi M"/>
            <person name="Keeley SD"/>
            <person name="Tatsumi K"/>
            <person name="Tanaka K"/>
            <person name="Motone F"/>
            <person name="Kageyama Y"/>
            <person name="Nozu R"/>
            <person name="Adachi N"/>
            <person name="Nishimura O"/>
            <person name="Nakagawa R"/>
            <person name="Tanegashima C"/>
            <person name="Kiyatake I"/>
            <person name="Matsumoto R"/>
            <person name="Murakumo K"/>
            <person name="Nishida K"/>
            <person name="Terakita A"/>
            <person name="Kuratani S"/>
            <person name="Sato K"/>
            <person name="Hyodo S Kuraku.S."/>
        </authorList>
    </citation>
    <scope>NUCLEOTIDE SEQUENCE [LARGE SCALE GENOMIC DNA]</scope>
</reference>
<proteinExistence type="predicted"/>
<dbReference type="EMBL" id="BFAA01006443">
    <property type="protein sequence ID" value="GCB61767.1"/>
    <property type="molecule type" value="Genomic_DNA"/>
</dbReference>
<gene>
    <name evidence="2" type="ORF">scyTo_0012967</name>
</gene>
<comment type="caution">
    <text evidence="2">The sequence shown here is derived from an EMBL/GenBank/DDBJ whole genome shotgun (WGS) entry which is preliminary data.</text>
</comment>
<accession>A0A401NLP1</accession>
<protein>
    <submittedName>
        <fullName evidence="2">Uncharacterized protein</fullName>
    </submittedName>
</protein>
<evidence type="ECO:0000256" key="1">
    <source>
        <dbReference type="SAM" id="MobiDB-lite"/>
    </source>
</evidence>
<feature type="region of interest" description="Disordered" evidence="1">
    <location>
        <begin position="1"/>
        <end position="60"/>
    </location>
</feature>
<dbReference type="AlphaFoldDB" id="A0A401NLP1"/>
<feature type="compositionally biased region" description="Basic and acidic residues" evidence="1">
    <location>
        <begin position="14"/>
        <end position="29"/>
    </location>
</feature>
<evidence type="ECO:0000313" key="3">
    <source>
        <dbReference type="Proteomes" id="UP000288216"/>
    </source>
</evidence>
<organism evidence="2 3">
    <name type="scientific">Scyliorhinus torazame</name>
    <name type="common">Cloudy catshark</name>
    <name type="synonym">Catulus torazame</name>
    <dbReference type="NCBI Taxonomy" id="75743"/>
    <lineage>
        <taxon>Eukaryota</taxon>
        <taxon>Metazoa</taxon>
        <taxon>Chordata</taxon>
        <taxon>Craniata</taxon>
        <taxon>Vertebrata</taxon>
        <taxon>Chondrichthyes</taxon>
        <taxon>Elasmobranchii</taxon>
        <taxon>Galeomorphii</taxon>
        <taxon>Galeoidea</taxon>
        <taxon>Carcharhiniformes</taxon>
        <taxon>Scyliorhinidae</taxon>
        <taxon>Scyliorhinus</taxon>
    </lineage>
</organism>
<sequence>MGTSSEGGISDGYMEEKASLERQIQKEAEIQQQNTQELQHTSNHLHEIEEEQNEPQQGRELLTRQQVVMKGTVELQELSISFHKGDAVRDDTRIWSGGTDGGLKLSHCFTESIVCGGIWRLKSWYKSSPNSQPLFNTQ</sequence>
<evidence type="ECO:0000313" key="2">
    <source>
        <dbReference type="EMBL" id="GCB61767.1"/>
    </source>
</evidence>
<keyword evidence="3" id="KW-1185">Reference proteome</keyword>
<dbReference type="Proteomes" id="UP000288216">
    <property type="component" value="Unassembled WGS sequence"/>
</dbReference>